<dbReference type="KEGG" id="zma:100276919"/>
<dbReference type="RefSeq" id="NP_001144086.1">
    <property type="nucleotide sequence ID" value="NM_001150614.1"/>
</dbReference>
<dbReference type="PROSITE" id="PS00107">
    <property type="entry name" value="PROTEIN_KINASE_ATP"/>
    <property type="match status" value="1"/>
</dbReference>
<evidence type="ECO:0000256" key="1">
    <source>
        <dbReference type="PROSITE-ProRule" id="PRU10141"/>
    </source>
</evidence>
<proteinExistence type="evidence at transcript level"/>
<dbReference type="OrthoDB" id="5800476at2759"/>
<keyword evidence="1" id="KW-0547">Nucleotide-binding</keyword>
<dbReference type="InterPro" id="IPR011009">
    <property type="entry name" value="Kinase-like_dom_sf"/>
</dbReference>
<dbReference type="Gene3D" id="3.30.200.20">
    <property type="entry name" value="Phosphorylase Kinase, domain 1"/>
    <property type="match status" value="1"/>
</dbReference>
<dbReference type="SUPFAM" id="SSF56112">
    <property type="entry name" value="Protein kinase-like (PK-like)"/>
    <property type="match status" value="1"/>
</dbReference>
<reference evidence="2" key="1">
    <citation type="journal article" date="2009" name="Plant Mol. Biol.">
        <title>Insights into corn genes derived from large-scale cDNA sequencing.</title>
        <authorList>
            <person name="Alexandrov N.N."/>
            <person name="Brover V.V."/>
            <person name="Freidin S."/>
            <person name="Troukhan M.E."/>
            <person name="Tatarinova T.V."/>
            <person name="Zhang H."/>
            <person name="Swaller T.J."/>
            <person name="Lu Y.P."/>
            <person name="Bouck J."/>
            <person name="Flavell R.B."/>
            <person name="Feldmann K.A."/>
        </authorList>
    </citation>
    <scope>NUCLEOTIDE SEQUENCE</scope>
</reference>
<dbReference type="AlphaFoldDB" id="B6TL43"/>
<protein>
    <recommendedName>
        <fullName evidence="3">Protein kinase domain-containing protein</fullName>
    </recommendedName>
</protein>
<sequence length="91" mass="9890">MEHVVGGKFKLGKKIGSGSFGELYLGVNMQSDEEVAVKLVFHEHLPRDFCVHYPCLGEQFCVRPSPTAPPKPPLTLAIATDLLCTMGGSIF</sequence>
<accession>B6TL43</accession>
<dbReference type="EMBL" id="EU965708">
    <property type="protein sequence ID" value="ACG37826.1"/>
    <property type="molecule type" value="mRNA"/>
</dbReference>
<dbReference type="InterPro" id="IPR017441">
    <property type="entry name" value="Protein_kinase_ATP_BS"/>
</dbReference>
<evidence type="ECO:0008006" key="3">
    <source>
        <dbReference type="Google" id="ProtNLM"/>
    </source>
</evidence>
<dbReference type="HOGENOM" id="CLU_2430286_0_0_1"/>
<evidence type="ECO:0000313" key="2">
    <source>
        <dbReference type="EMBL" id="ACG37826.1"/>
    </source>
</evidence>
<organism evidence="2">
    <name type="scientific">Zea mays</name>
    <name type="common">Maize</name>
    <dbReference type="NCBI Taxonomy" id="4577"/>
    <lineage>
        <taxon>Eukaryota</taxon>
        <taxon>Viridiplantae</taxon>
        <taxon>Streptophyta</taxon>
        <taxon>Embryophyta</taxon>
        <taxon>Tracheophyta</taxon>
        <taxon>Spermatophyta</taxon>
        <taxon>Magnoliopsida</taxon>
        <taxon>Liliopsida</taxon>
        <taxon>Poales</taxon>
        <taxon>Poaceae</taxon>
        <taxon>PACMAD clade</taxon>
        <taxon>Panicoideae</taxon>
        <taxon>Andropogonodae</taxon>
        <taxon>Andropogoneae</taxon>
        <taxon>Tripsacinae</taxon>
        <taxon>Zea</taxon>
    </lineage>
</organism>
<dbReference type="GeneID" id="100276919"/>
<keyword evidence="1" id="KW-0067">ATP-binding</keyword>
<dbReference type="GO" id="GO:0005524">
    <property type="term" value="F:ATP binding"/>
    <property type="evidence" value="ECO:0007669"/>
    <property type="project" value="UniProtKB-UniRule"/>
</dbReference>
<feature type="binding site" evidence="1">
    <location>
        <position position="38"/>
    </location>
    <ligand>
        <name>ATP</name>
        <dbReference type="ChEBI" id="CHEBI:30616"/>
    </ligand>
</feature>
<name>B6TL43_MAIZE</name>